<organism evidence="1 2">
    <name type="scientific">Bordetella trematum</name>
    <dbReference type="NCBI Taxonomy" id="123899"/>
    <lineage>
        <taxon>Bacteria</taxon>
        <taxon>Pseudomonadati</taxon>
        <taxon>Pseudomonadota</taxon>
        <taxon>Betaproteobacteria</taxon>
        <taxon>Burkholderiales</taxon>
        <taxon>Alcaligenaceae</taxon>
        <taxon>Bordetella</taxon>
    </lineage>
</organism>
<dbReference type="EMBL" id="LT546645">
    <property type="protein sequence ID" value="SAI70706.1"/>
    <property type="molecule type" value="Genomic_DNA"/>
</dbReference>
<dbReference type="GeneID" id="56590357"/>
<evidence type="ECO:0000313" key="1">
    <source>
        <dbReference type="EMBL" id="SAI70706.1"/>
    </source>
</evidence>
<sequence>MWLHKSSVHDTLPRELYEAAGRQRAPELRRLYLKQGPRVFARALGDLPGPAIGAALSALALREQRAVRRWLPQAARQRLHQSHPADLGGGGFSLLTLLWR</sequence>
<proteinExistence type="predicted"/>
<dbReference type="PATRIC" id="fig|123899.6.peg.2368"/>
<dbReference type="KEGG" id="btrm:SAMEA390648702381"/>
<name>A0A157NQ23_9BORD</name>
<gene>
    <name evidence="1" type="ORF">SAMEA3906487_02381</name>
</gene>
<dbReference type="Proteomes" id="UP000076825">
    <property type="component" value="Chromosome 1"/>
</dbReference>
<keyword evidence="2" id="KW-1185">Reference proteome</keyword>
<reference evidence="1 2" key="1">
    <citation type="submission" date="2016-04" db="EMBL/GenBank/DDBJ databases">
        <authorList>
            <consortium name="Pathogen Informatics"/>
        </authorList>
    </citation>
    <scope>NUCLEOTIDE SEQUENCE [LARGE SCALE GENOMIC DNA]</scope>
    <source>
        <strain evidence="1 2">H044680328</strain>
    </source>
</reference>
<protein>
    <submittedName>
        <fullName evidence="1">Uncharacterized protein</fullName>
    </submittedName>
</protein>
<dbReference type="AlphaFoldDB" id="A0A157NQ23"/>
<evidence type="ECO:0000313" key="2">
    <source>
        <dbReference type="Proteomes" id="UP000076825"/>
    </source>
</evidence>
<dbReference type="STRING" id="123899.SAMEA3906487_02381"/>
<dbReference type="RefSeq" id="WP_033534161.1">
    <property type="nucleotide sequence ID" value="NZ_CP016340.1"/>
</dbReference>
<accession>A0A157NQ23</accession>